<keyword evidence="1" id="KW-0472">Membrane</keyword>
<evidence type="ECO:0000313" key="3">
    <source>
        <dbReference type="Proteomes" id="UP000294963"/>
    </source>
</evidence>
<gene>
    <name evidence="2" type="ORF">EC844_1304</name>
</gene>
<feature type="transmembrane region" description="Helical" evidence="1">
    <location>
        <begin position="68"/>
        <end position="85"/>
    </location>
</feature>
<accession>A0A4R1XBC9</accession>
<reference evidence="2 3" key="1">
    <citation type="submission" date="2019-03" db="EMBL/GenBank/DDBJ databases">
        <title>Genomic analyses of the natural microbiome of Caenorhabditis elegans.</title>
        <authorList>
            <person name="Samuel B."/>
        </authorList>
    </citation>
    <scope>NUCLEOTIDE SEQUENCE [LARGE SCALE GENOMIC DNA]</scope>
    <source>
        <strain evidence="2 3">JUb89</strain>
    </source>
</reference>
<comment type="caution">
    <text evidence="2">The sequence shown here is derived from an EMBL/GenBank/DDBJ whole genome shotgun (WGS) entry which is preliminary data.</text>
</comment>
<keyword evidence="3" id="KW-1185">Reference proteome</keyword>
<keyword evidence="1" id="KW-1133">Transmembrane helix</keyword>
<organism evidence="2 3">
    <name type="scientific">Acinetobacter calcoaceticus</name>
    <dbReference type="NCBI Taxonomy" id="471"/>
    <lineage>
        <taxon>Bacteria</taxon>
        <taxon>Pseudomonadati</taxon>
        <taxon>Pseudomonadota</taxon>
        <taxon>Gammaproteobacteria</taxon>
        <taxon>Moraxellales</taxon>
        <taxon>Moraxellaceae</taxon>
        <taxon>Acinetobacter</taxon>
        <taxon>Acinetobacter calcoaceticus/baumannii complex</taxon>
    </lineage>
</organism>
<name>A0A4R1XBC9_ACICA</name>
<sequence length="99" mass="11041">MMRSLVYVIPNKMVLTRMNKIILISLGVITVFLSVISLLFFSGMGCMSSTGSSSGCNNPIKTLFEFELIPFVHLPFLFGVVLIYFGRKINPANNADEKF</sequence>
<dbReference type="EMBL" id="SLVJ01000030">
    <property type="protein sequence ID" value="TCM60884.1"/>
    <property type="molecule type" value="Genomic_DNA"/>
</dbReference>
<dbReference type="Proteomes" id="UP000294963">
    <property type="component" value="Unassembled WGS sequence"/>
</dbReference>
<keyword evidence="1" id="KW-0812">Transmembrane</keyword>
<feature type="transmembrane region" description="Helical" evidence="1">
    <location>
        <begin position="21"/>
        <end position="41"/>
    </location>
</feature>
<proteinExistence type="predicted"/>
<evidence type="ECO:0000256" key="1">
    <source>
        <dbReference type="SAM" id="Phobius"/>
    </source>
</evidence>
<protein>
    <submittedName>
        <fullName evidence="2">Uncharacterized protein</fullName>
    </submittedName>
</protein>
<dbReference type="AlphaFoldDB" id="A0A4R1XBC9"/>
<evidence type="ECO:0000313" key="2">
    <source>
        <dbReference type="EMBL" id="TCM60884.1"/>
    </source>
</evidence>